<dbReference type="Proteomes" id="UP001139150">
    <property type="component" value="Unassembled WGS sequence"/>
</dbReference>
<dbReference type="AlphaFoldDB" id="A0A9X2CXQ1"/>
<dbReference type="Gene3D" id="2.60.40.1180">
    <property type="entry name" value="Golgi alpha-mannosidase II"/>
    <property type="match status" value="1"/>
</dbReference>
<dbReference type="SUPFAM" id="SSF51445">
    <property type="entry name" value="(Trans)glycosidases"/>
    <property type="match status" value="1"/>
</dbReference>
<evidence type="ECO:0000313" key="6">
    <source>
        <dbReference type="Proteomes" id="UP001139150"/>
    </source>
</evidence>
<dbReference type="EMBL" id="JAKRYL010000049">
    <property type="protein sequence ID" value="MCL7749957.1"/>
    <property type="molecule type" value="Genomic_DNA"/>
</dbReference>
<dbReference type="PANTHER" id="PTHR10357">
    <property type="entry name" value="ALPHA-AMYLASE FAMILY MEMBER"/>
    <property type="match status" value="1"/>
</dbReference>
<dbReference type="InterPro" id="IPR013780">
    <property type="entry name" value="Glyco_hydro_b"/>
</dbReference>
<reference evidence="5" key="1">
    <citation type="submission" date="2022-02" db="EMBL/GenBank/DDBJ databases">
        <title>Halalkalibacter sp. nov. isolated from Lonar Lake, India.</title>
        <authorList>
            <person name="Joshi A."/>
            <person name="Thite S."/>
            <person name="Lodha T."/>
        </authorList>
    </citation>
    <scope>NUCLEOTIDE SEQUENCE</scope>
    <source>
        <strain evidence="5">MEB205</strain>
    </source>
</reference>
<gene>
    <name evidence="5" type="ORF">MF646_22900</name>
</gene>
<dbReference type="InterPro" id="IPR013783">
    <property type="entry name" value="Ig-like_fold"/>
</dbReference>
<dbReference type="RefSeq" id="WP_250098804.1">
    <property type="nucleotide sequence ID" value="NZ_JAKRYL010000049.1"/>
</dbReference>
<dbReference type="SUPFAM" id="SSF51011">
    <property type="entry name" value="Glycosyl hydrolase domain"/>
    <property type="match status" value="1"/>
</dbReference>
<sequence length="944" mass="107764">MKRLSLICLSLLLFVSTFMPTFAQTVYGQWSGEADGYESVVLRGSVDPLRWDGNDHPLMFDENEGVWITGPINLPGGQKVEYKFVYDGEWMPGANLEYTTPQAGDYQFVFHPENERHVDVRPATEYDGELTLQVEVPEVTPDWAVVTVGSTMNNYNYSITRMNKVEDGLYTIHLKGPAGEELHYRYALGDSKYQEERDELRKVTFTEEGAIIEDTVQAWTGIPIASNVSHDFNHSPFIPSENDDVTITAEVEHNGPITDGGIYFTTDGASPEGARGEARVGQAVEMNVVSTNESSRGYVSILEGTIPAQSNKTPVKYKVDVWDEDGEGSQFADTNSLHSEGATEFAYYVDDFKSPEWAKDAVIYHIFVDRFKDGNKDNNYDTVNVDEVGLEEALKDWMGGDLEGIIEKLDYLDELGVNTLYLSPVFEGPYSHGYHPIDFLDVDKNFGSLDVLKELIDKAHARDMKVIYDMVPNHSSDESPFFQDALKNGKDSPYYDWYTFYENGSYETFYGVESLPQLNNDNQETRDYMLKEVIPFWLEEVNFDGYRLDYAKGPSYSFWVDFRHAVKQLDEDYYIFGEIWDNRDKINSYAGKLDGALDFGFHDTFKSTFARNGSMRNVSNLVKANEAVYHPEYILSSFLDNHDVPRFLYEAGNDTNKLKLASFTQFMLPGSPMIYYGTEVGMSQSGNHHDYSDWKDRWYREMMPWKEEEQDLDLFAHYQEIISLRDTYPALRTGTFNEIYVNDDVLVFEREDKDSRLLVLVNKGAKQTFDLAELYNQDRLTNVRLENAISQEKKTTRKGTIEIKLEAQGFKIFEVSGKLVKGDEKVDYKKYEAGVLRGSEPLSWENDDQSLTFDEKENVWKSEAIELEAGKLVEFKFVMDGEWLPGGDNLTFTPDVDGAYQFVFDATVTKADVRKLDEPGRKGNGKAPETPVRKGHEMKLEKAS</sequence>
<keyword evidence="1" id="KW-0326">Glycosidase</keyword>
<evidence type="ECO:0000256" key="3">
    <source>
        <dbReference type="SAM" id="SignalP"/>
    </source>
</evidence>
<dbReference type="InterPro" id="IPR014756">
    <property type="entry name" value="Ig_E-set"/>
</dbReference>
<feature type="signal peptide" evidence="3">
    <location>
        <begin position="1"/>
        <end position="23"/>
    </location>
</feature>
<dbReference type="Pfam" id="PF00128">
    <property type="entry name" value="Alpha-amylase"/>
    <property type="match status" value="1"/>
</dbReference>
<feature type="compositionally biased region" description="Basic and acidic residues" evidence="2">
    <location>
        <begin position="931"/>
        <end position="944"/>
    </location>
</feature>
<keyword evidence="6" id="KW-1185">Reference proteome</keyword>
<dbReference type="Gene3D" id="2.60.40.10">
    <property type="entry name" value="Immunoglobulins"/>
    <property type="match status" value="2"/>
</dbReference>
<evidence type="ECO:0000256" key="1">
    <source>
        <dbReference type="ARBA" id="ARBA00023295"/>
    </source>
</evidence>
<dbReference type="InterPro" id="IPR006047">
    <property type="entry name" value="GH13_cat_dom"/>
</dbReference>
<keyword evidence="5" id="KW-0378">Hydrolase</keyword>
<protein>
    <submittedName>
        <fullName evidence="5">Alpha-amylase family glycosyl hydrolase</fullName>
    </submittedName>
</protein>
<evidence type="ECO:0000259" key="4">
    <source>
        <dbReference type="SMART" id="SM00642"/>
    </source>
</evidence>
<dbReference type="Gene3D" id="3.20.20.80">
    <property type="entry name" value="Glycosidases"/>
    <property type="match status" value="1"/>
</dbReference>
<evidence type="ECO:0000313" key="5">
    <source>
        <dbReference type="EMBL" id="MCL7749957.1"/>
    </source>
</evidence>
<dbReference type="SMART" id="SM00642">
    <property type="entry name" value="Aamy"/>
    <property type="match status" value="1"/>
</dbReference>
<keyword evidence="3" id="KW-0732">Signal</keyword>
<evidence type="ECO:0000256" key="2">
    <source>
        <dbReference type="SAM" id="MobiDB-lite"/>
    </source>
</evidence>
<name>A0A9X2CXQ1_9BACI</name>
<proteinExistence type="predicted"/>
<feature type="region of interest" description="Disordered" evidence="2">
    <location>
        <begin position="915"/>
        <end position="944"/>
    </location>
</feature>
<dbReference type="GO" id="GO:0016798">
    <property type="term" value="F:hydrolase activity, acting on glycosyl bonds"/>
    <property type="evidence" value="ECO:0007669"/>
    <property type="project" value="UniProtKB-KW"/>
</dbReference>
<comment type="caution">
    <text evidence="5">The sequence shown here is derived from an EMBL/GenBank/DDBJ whole genome shotgun (WGS) entry which is preliminary data.</text>
</comment>
<feature type="domain" description="Glycosyl hydrolase family 13 catalytic" evidence="4">
    <location>
        <begin position="365"/>
        <end position="725"/>
    </location>
</feature>
<dbReference type="Gene3D" id="3.90.400.10">
    <property type="entry name" value="Oligo-1,6-glucosidase, Domain 2"/>
    <property type="match status" value="1"/>
</dbReference>
<dbReference type="InterPro" id="IPR045857">
    <property type="entry name" value="O16G_dom_2"/>
</dbReference>
<dbReference type="InterPro" id="IPR017853">
    <property type="entry name" value="GH"/>
</dbReference>
<dbReference type="GO" id="GO:0005975">
    <property type="term" value="P:carbohydrate metabolic process"/>
    <property type="evidence" value="ECO:0007669"/>
    <property type="project" value="InterPro"/>
</dbReference>
<dbReference type="CDD" id="cd11338">
    <property type="entry name" value="AmyAc_CMD"/>
    <property type="match status" value="1"/>
</dbReference>
<organism evidence="5 6">
    <name type="scientific">Halalkalibacter alkaliphilus</name>
    <dbReference type="NCBI Taxonomy" id="2917993"/>
    <lineage>
        <taxon>Bacteria</taxon>
        <taxon>Bacillati</taxon>
        <taxon>Bacillota</taxon>
        <taxon>Bacilli</taxon>
        <taxon>Bacillales</taxon>
        <taxon>Bacillaceae</taxon>
        <taxon>Halalkalibacter</taxon>
    </lineage>
</organism>
<dbReference type="SUPFAM" id="SSF81296">
    <property type="entry name" value="E set domains"/>
    <property type="match status" value="1"/>
</dbReference>
<accession>A0A9X2CXQ1</accession>
<feature type="chain" id="PRO_5040778518" evidence="3">
    <location>
        <begin position="24"/>
        <end position="944"/>
    </location>
</feature>